<dbReference type="EMBL" id="JBIRYI010000003">
    <property type="protein sequence ID" value="MFI2486576.1"/>
    <property type="molecule type" value="Genomic_DNA"/>
</dbReference>
<comment type="caution">
    <text evidence="2">The sequence shown here is derived from an EMBL/GenBank/DDBJ whole genome shotgun (WGS) entry which is preliminary data.</text>
</comment>
<reference evidence="2 3" key="1">
    <citation type="submission" date="2024-10" db="EMBL/GenBank/DDBJ databases">
        <title>The Natural Products Discovery Center: Release of the First 8490 Sequenced Strains for Exploring Actinobacteria Biosynthetic Diversity.</title>
        <authorList>
            <person name="Kalkreuter E."/>
            <person name="Kautsar S.A."/>
            <person name="Yang D."/>
            <person name="Bader C.D."/>
            <person name="Teijaro C.N."/>
            <person name="Fluegel L."/>
            <person name="Davis C.M."/>
            <person name="Simpson J.R."/>
            <person name="Lauterbach L."/>
            <person name="Steele A.D."/>
            <person name="Gui C."/>
            <person name="Meng S."/>
            <person name="Li G."/>
            <person name="Viehrig K."/>
            <person name="Ye F."/>
            <person name="Su P."/>
            <person name="Kiefer A.F."/>
            <person name="Nichols A."/>
            <person name="Cepeda A.J."/>
            <person name="Yan W."/>
            <person name="Fan B."/>
            <person name="Jiang Y."/>
            <person name="Adhikari A."/>
            <person name="Zheng C.-J."/>
            <person name="Schuster L."/>
            <person name="Cowan T.M."/>
            <person name="Smanski M.J."/>
            <person name="Chevrette M.G."/>
            <person name="De Carvalho L.P.S."/>
            <person name="Shen B."/>
        </authorList>
    </citation>
    <scope>NUCLEOTIDE SEQUENCE [LARGE SCALE GENOMIC DNA]</scope>
    <source>
        <strain evidence="2 3">NPDC019481</strain>
    </source>
</reference>
<accession>A0ABW7XGX1</accession>
<protein>
    <recommendedName>
        <fullName evidence="4">RNHCP domain-containing protein</fullName>
    </recommendedName>
</protein>
<evidence type="ECO:0008006" key="4">
    <source>
        <dbReference type="Google" id="ProtNLM"/>
    </source>
</evidence>
<name>A0ABW7XGX1_9MICO</name>
<proteinExistence type="predicted"/>
<dbReference type="RefSeq" id="WP_397402600.1">
    <property type="nucleotide sequence ID" value="NZ_JBIRYI010000003.1"/>
</dbReference>
<evidence type="ECO:0000313" key="2">
    <source>
        <dbReference type="EMBL" id="MFI2486576.1"/>
    </source>
</evidence>
<sequence length="77" mass="8031">MTTTETALRADADASTSTSTSTSNLGHEHSWTTDSRHPTSAGWVLYVRCTGCGAHRVDLETRTDAPPAALSRAVGGA</sequence>
<evidence type="ECO:0000256" key="1">
    <source>
        <dbReference type="SAM" id="MobiDB-lite"/>
    </source>
</evidence>
<keyword evidence="3" id="KW-1185">Reference proteome</keyword>
<feature type="region of interest" description="Disordered" evidence="1">
    <location>
        <begin position="1"/>
        <end position="37"/>
    </location>
</feature>
<evidence type="ECO:0000313" key="3">
    <source>
        <dbReference type="Proteomes" id="UP001611580"/>
    </source>
</evidence>
<organism evidence="2 3">
    <name type="scientific">Promicromonospora kroppenstedtii</name>
    <dbReference type="NCBI Taxonomy" id="440482"/>
    <lineage>
        <taxon>Bacteria</taxon>
        <taxon>Bacillati</taxon>
        <taxon>Actinomycetota</taxon>
        <taxon>Actinomycetes</taxon>
        <taxon>Micrococcales</taxon>
        <taxon>Promicromonosporaceae</taxon>
        <taxon>Promicromonospora</taxon>
    </lineage>
</organism>
<gene>
    <name evidence="2" type="ORF">ACH47X_06670</name>
</gene>
<feature type="compositionally biased region" description="Basic and acidic residues" evidence="1">
    <location>
        <begin position="26"/>
        <end position="37"/>
    </location>
</feature>
<dbReference type="Proteomes" id="UP001611580">
    <property type="component" value="Unassembled WGS sequence"/>
</dbReference>